<dbReference type="EMBL" id="JADIML010000205">
    <property type="protein sequence ID" value="MBO8463743.1"/>
    <property type="molecule type" value="Genomic_DNA"/>
</dbReference>
<evidence type="ECO:0000313" key="1">
    <source>
        <dbReference type="EMBL" id="MBO8463743.1"/>
    </source>
</evidence>
<proteinExistence type="predicted"/>
<dbReference type="InterPro" id="IPR010690">
    <property type="entry name" value="YqfD"/>
</dbReference>
<sequence length="146" mass="17287">DTFAMSYYEKQYTGKEDVYYGIEWMGKQYIPYVPKNKFHASDQYEEKIQVKIGHTYSLPFSFFSYKRKEFEPVRKSYTKEEAKERETKRLEKFLDELEEKGVEIVQNNVKISIDDETCKGEGTIRVIEPIGKIRPITKNSSKGEIQ</sequence>
<evidence type="ECO:0000313" key="2">
    <source>
        <dbReference type="Proteomes" id="UP000823618"/>
    </source>
</evidence>
<organism evidence="1 2">
    <name type="scientific">Candidatus Scybalomonas excrementavium</name>
    <dbReference type="NCBI Taxonomy" id="2840943"/>
    <lineage>
        <taxon>Bacteria</taxon>
        <taxon>Bacillati</taxon>
        <taxon>Bacillota</taxon>
        <taxon>Clostridia</taxon>
        <taxon>Lachnospirales</taxon>
        <taxon>Lachnospiraceae</taxon>
        <taxon>Lachnospiraceae incertae sedis</taxon>
        <taxon>Candidatus Scybalomonas</taxon>
    </lineage>
</organism>
<dbReference type="Proteomes" id="UP000823618">
    <property type="component" value="Unassembled WGS sequence"/>
</dbReference>
<protein>
    <submittedName>
        <fullName evidence="1">Sporulation protein YqfD</fullName>
    </submittedName>
</protein>
<accession>A0A9D9N7V8</accession>
<feature type="non-terminal residue" evidence="1">
    <location>
        <position position="1"/>
    </location>
</feature>
<dbReference type="AlphaFoldDB" id="A0A9D9N7V8"/>
<gene>
    <name evidence="1" type="ORF">IAC13_07425</name>
</gene>
<comment type="caution">
    <text evidence="1">The sequence shown here is derived from an EMBL/GenBank/DDBJ whole genome shotgun (WGS) entry which is preliminary data.</text>
</comment>
<reference evidence="1" key="1">
    <citation type="submission" date="2020-10" db="EMBL/GenBank/DDBJ databases">
        <authorList>
            <person name="Gilroy R."/>
        </authorList>
    </citation>
    <scope>NUCLEOTIDE SEQUENCE</scope>
    <source>
        <strain evidence="1">E3-2379</strain>
    </source>
</reference>
<name>A0A9D9N7V8_9FIRM</name>
<dbReference type="Pfam" id="PF06898">
    <property type="entry name" value="YqfD"/>
    <property type="match status" value="1"/>
</dbReference>
<reference evidence="1" key="2">
    <citation type="journal article" date="2021" name="PeerJ">
        <title>Extensive microbial diversity within the chicken gut microbiome revealed by metagenomics and culture.</title>
        <authorList>
            <person name="Gilroy R."/>
            <person name="Ravi A."/>
            <person name="Getino M."/>
            <person name="Pursley I."/>
            <person name="Horton D.L."/>
            <person name="Alikhan N.F."/>
            <person name="Baker D."/>
            <person name="Gharbi K."/>
            <person name="Hall N."/>
            <person name="Watson M."/>
            <person name="Adriaenssens E.M."/>
            <person name="Foster-Nyarko E."/>
            <person name="Jarju S."/>
            <person name="Secka A."/>
            <person name="Antonio M."/>
            <person name="Oren A."/>
            <person name="Chaudhuri R.R."/>
            <person name="La Ragione R."/>
            <person name="Hildebrand F."/>
            <person name="Pallen M.J."/>
        </authorList>
    </citation>
    <scope>NUCLEOTIDE SEQUENCE</scope>
    <source>
        <strain evidence="1">E3-2379</strain>
    </source>
</reference>